<evidence type="ECO:0000256" key="2">
    <source>
        <dbReference type="ARBA" id="ARBA00023015"/>
    </source>
</evidence>
<protein>
    <submittedName>
        <fullName evidence="6">Transcriptional regulator</fullName>
    </submittedName>
</protein>
<accession>A0A2A3JXK5</accession>
<dbReference type="InterPro" id="IPR050950">
    <property type="entry name" value="HTH-type_LysR_regulators"/>
</dbReference>
<keyword evidence="4" id="KW-0804">Transcription</keyword>
<evidence type="ECO:0000256" key="1">
    <source>
        <dbReference type="ARBA" id="ARBA00009437"/>
    </source>
</evidence>
<evidence type="ECO:0000259" key="5">
    <source>
        <dbReference type="PROSITE" id="PS50931"/>
    </source>
</evidence>
<dbReference type="GO" id="GO:0003677">
    <property type="term" value="F:DNA binding"/>
    <property type="evidence" value="ECO:0007669"/>
    <property type="project" value="UniProtKB-KW"/>
</dbReference>
<keyword evidence="3" id="KW-0238">DNA-binding</keyword>
<comment type="similarity">
    <text evidence="1">Belongs to the LysR transcriptional regulatory family.</text>
</comment>
<dbReference type="PROSITE" id="PS50931">
    <property type="entry name" value="HTH_LYSR"/>
    <property type="match status" value="1"/>
</dbReference>
<dbReference type="AlphaFoldDB" id="A0A2A3JXK5"/>
<feature type="domain" description="HTH lysR-type" evidence="5">
    <location>
        <begin position="12"/>
        <end position="69"/>
    </location>
</feature>
<dbReference type="PANTHER" id="PTHR30419:SF8">
    <property type="entry name" value="NITROGEN ASSIMILATION TRANSCRIPTIONAL ACTIVATOR-RELATED"/>
    <property type="match status" value="1"/>
</dbReference>
<dbReference type="GO" id="GO:0003700">
    <property type="term" value="F:DNA-binding transcription factor activity"/>
    <property type="evidence" value="ECO:0007669"/>
    <property type="project" value="InterPro"/>
</dbReference>
<dbReference type="GO" id="GO:0005829">
    <property type="term" value="C:cytosol"/>
    <property type="evidence" value="ECO:0007669"/>
    <property type="project" value="TreeGrafter"/>
</dbReference>
<dbReference type="InterPro" id="IPR005119">
    <property type="entry name" value="LysR_subst-bd"/>
</dbReference>
<keyword evidence="2" id="KW-0805">Transcription regulation</keyword>
<dbReference type="Pfam" id="PF03466">
    <property type="entry name" value="LysR_substrate"/>
    <property type="match status" value="1"/>
</dbReference>
<dbReference type="InterPro" id="IPR036388">
    <property type="entry name" value="WH-like_DNA-bd_sf"/>
</dbReference>
<comment type="caution">
    <text evidence="6">The sequence shown here is derived from an EMBL/GenBank/DDBJ whole genome shotgun (WGS) entry which is preliminary data.</text>
</comment>
<dbReference type="SUPFAM" id="SSF46785">
    <property type="entry name" value="Winged helix' DNA-binding domain"/>
    <property type="match status" value="1"/>
</dbReference>
<dbReference type="OrthoDB" id="9803030at2"/>
<dbReference type="InterPro" id="IPR000847">
    <property type="entry name" value="LysR_HTH_N"/>
</dbReference>
<dbReference type="EMBL" id="NTHN01000121">
    <property type="protein sequence ID" value="PBD19557.1"/>
    <property type="molecule type" value="Genomic_DNA"/>
</dbReference>
<dbReference type="Gene3D" id="3.40.190.10">
    <property type="entry name" value="Periplasmic binding protein-like II"/>
    <property type="match status" value="2"/>
</dbReference>
<evidence type="ECO:0000256" key="4">
    <source>
        <dbReference type="ARBA" id="ARBA00023163"/>
    </source>
</evidence>
<dbReference type="Gene3D" id="1.10.10.10">
    <property type="entry name" value="Winged helix-like DNA-binding domain superfamily/Winged helix DNA-binding domain"/>
    <property type="match status" value="1"/>
</dbReference>
<organism evidence="6">
    <name type="scientific">Alloyangia mangrovi</name>
    <dbReference type="NCBI Taxonomy" id="1779329"/>
    <lineage>
        <taxon>Bacteria</taxon>
        <taxon>Pseudomonadati</taxon>
        <taxon>Pseudomonadota</taxon>
        <taxon>Alphaproteobacteria</taxon>
        <taxon>Rhodobacterales</taxon>
        <taxon>Roseobacteraceae</taxon>
        <taxon>Alloyangia</taxon>
    </lineage>
</organism>
<reference evidence="6" key="1">
    <citation type="submission" date="2017-09" db="EMBL/GenBank/DDBJ databases">
        <title>Yangia sp. SAOS 153D whole genome sequencing.</title>
        <authorList>
            <person name="Verma A."/>
            <person name="Krishnamurthi S."/>
        </authorList>
    </citation>
    <scope>NUCLEOTIDE SEQUENCE [LARGE SCALE GENOMIC DNA]</scope>
    <source>
        <strain evidence="6">SAOS 153D</strain>
    </source>
</reference>
<dbReference type="PANTHER" id="PTHR30419">
    <property type="entry name" value="HTH-TYPE TRANSCRIPTIONAL REGULATOR YBHD"/>
    <property type="match status" value="1"/>
</dbReference>
<evidence type="ECO:0000256" key="3">
    <source>
        <dbReference type="ARBA" id="ARBA00023125"/>
    </source>
</evidence>
<dbReference type="Pfam" id="PF00126">
    <property type="entry name" value="HTH_1"/>
    <property type="match status" value="1"/>
</dbReference>
<evidence type="ECO:0000313" key="6">
    <source>
        <dbReference type="EMBL" id="PBD19557.1"/>
    </source>
</evidence>
<gene>
    <name evidence="6" type="ORF">CLG85_08760</name>
</gene>
<dbReference type="InterPro" id="IPR036390">
    <property type="entry name" value="WH_DNA-bd_sf"/>
</dbReference>
<dbReference type="SUPFAM" id="SSF53850">
    <property type="entry name" value="Periplasmic binding protein-like II"/>
    <property type="match status" value="1"/>
</dbReference>
<proteinExistence type="inferred from homology"/>
<sequence>MVCAMSELLRNLRPAQIRLIAAIAEHGQLQVAATACRMTQPGASRMLAELERAIGARLFQRTPKGMEPTPTGALLAQHARRIEHDLRRMAEDFDDLHSGLGGTVRVGAVTGPALGQLVPQVQRLKALSSSVDISIEVAPSVALVQALERGELDFALARLPPQVNERDFILEPARDEIVQLLVREGHPKLGRSPVAIADLHGTRWILQQRGAPIRAAIETAFHDEGMTSPPDVITTSSLLAIIALLKDSDAVAPMSQEVIDLMLEPPVSAELRRLQLNRLLTVEPYLIIQARGRHISKAAERLLGMVQESIRSF</sequence>
<name>A0A2A3JXK5_9RHOB</name>